<sequence length="151" mass="17878">MFLKTSDLKIKNTMQNLINTENGELHFGNQYYISAKTTLEDIREMEETFDQFFENLEMGIQNLAFFNKEIVGNFYQLSFHFNFGKLSMVFIQFKNGKQILELSVWKEIKLLKQFSNPKKTQMKSKNYHWGSVFGSYDAKLNFGNMNLSYKN</sequence>
<protein>
    <submittedName>
        <fullName evidence="1">Uncharacterized protein</fullName>
    </submittedName>
</protein>
<gene>
    <name evidence="1" type="ORF">IW15_17925</name>
</gene>
<evidence type="ECO:0000313" key="1">
    <source>
        <dbReference type="EMBL" id="KFF11041.1"/>
    </source>
</evidence>
<evidence type="ECO:0000313" key="2">
    <source>
        <dbReference type="Proteomes" id="UP000028705"/>
    </source>
</evidence>
<accession>A0A086A2X7</accession>
<organism evidence="1 2">
    <name type="scientific">Chryseobacterium soli</name>
    <dbReference type="NCBI Taxonomy" id="445961"/>
    <lineage>
        <taxon>Bacteria</taxon>
        <taxon>Pseudomonadati</taxon>
        <taxon>Bacteroidota</taxon>
        <taxon>Flavobacteriia</taxon>
        <taxon>Flavobacteriales</taxon>
        <taxon>Weeksellaceae</taxon>
        <taxon>Chryseobacterium group</taxon>
        <taxon>Chryseobacterium</taxon>
    </lineage>
</organism>
<keyword evidence="2" id="KW-1185">Reference proteome</keyword>
<dbReference type="STRING" id="445961.IW15_17925"/>
<proteinExistence type="predicted"/>
<name>A0A086A2X7_9FLAO</name>
<dbReference type="EMBL" id="JPRH01000008">
    <property type="protein sequence ID" value="KFF11041.1"/>
    <property type="molecule type" value="Genomic_DNA"/>
</dbReference>
<dbReference type="AlphaFoldDB" id="A0A086A2X7"/>
<dbReference type="Proteomes" id="UP000028705">
    <property type="component" value="Unassembled WGS sequence"/>
</dbReference>
<reference evidence="1 2" key="1">
    <citation type="submission" date="2014-07" db="EMBL/GenBank/DDBJ databases">
        <title>Genome of Chryseobacterium soli DSM 19298.</title>
        <authorList>
            <person name="Stropko S.J."/>
            <person name="Pipes S.E."/>
            <person name="Newman J."/>
        </authorList>
    </citation>
    <scope>NUCLEOTIDE SEQUENCE [LARGE SCALE GENOMIC DNA]</scope>
    <source>
        <strain evidence="1 2">DSM 19298</strain>
    </source>
</reference>
<comment type="caution">
    <text evidence="1">The sequence shown here is derived from an EMBL/GenBank/DDBJ whole genome shotgun (WGS) entry which is preliminary data.</text>
</comment>